<dbReference type="EMBL" id="PEBX01000002">
    <property type="protein sequence ID" value="PTQ57779.1"/>
    <property type="molecule type" value="Genomic_DNA"/>
</dbReference>
<proteinExistence type="predicted"/>
<gene>
    <name evidence="1" type="ORF">BSOLF_0641</name>
</gene>
<name>A0A2R6Y520_9BACL</name>
<protein>
    <submittedName>
        <fullName evidence="1">Uncharacterized protein</fullName>
    </submittedName>
</protein>
<dbReference type="AlphaFoldDB" id="A0A2R6Y520"/>
<organism evidence="1 2">
    <name type="scientific">Candidatus Carbonibacillus altaicus</name>
    <dbReference type="NCBI Taxonomy" id="2163959"/>
    <lineage>
        <taxon>Bacteria</taxon>
        <taxon>Bacillati</taxon>
        <taxon>Bacillota</taxon>
        <taxon>Bacilli</taxon>
        <taxon>Bacillales</taxon>
        <taxon>Candidatus Carbonibacillus</taxon>
    </lineage>
</organism>
<sequence>MLFEQKEGIRERSLSIPENGGYDGAGIYVQRSFLNLPTGIPGFRL</sequence>
<comment type="caution">
    <text evidence="1">The sequence shown here is derived from an EMBL/GenBank/DDBJ whole genome shotgun (WGS) entry which is preliminary data.</text>
</comment>
<reference evidence="2" key="1">
    <citation type="journal article" date="2018" name="Sci. Rep.">
        <title>Lignite coal burning seam in the remote Altai Mountains harbors a hydrogen-driven thermophilic microbial community.</title>
        <authorList>
            <person name="Kadnikov V.V."/>
            <person name="Mardanov A.V."/>
            <person name="Ivasenko D.A."/>
            <person name="Antsiferov D.V."/>
            <person name="Beletsky A.V."/>
            <person name="Karnachuk O.V."/>
            <person name="Ravin N.V."/>
        </authorList>
    </citation>
    <scope>NUCLEOTIDE SEQUENCE [LARGE SCALE GENOMIC DNA]</scope>
</reference>
<evidence type="ECO:0000313" key="1">
    <source>
        <dbReference type="EMBL" id="PTQ57779.1"/>
    </source>
</evidence>
<evidence type="ECO:0000313" key="2">
    <source>
        <dbReference type="Proteomes" id="UP000244338"/>
    </source>
</evidence>
<accession>A0A2R6Y520</accession>
<dbReference type="Proteomes" id="UP000244338">
    <property type="component" value="Unassembled WGS sequence"/>
</dbReference>